<dbReference type="AlphaFoldDB" id="A0A9J5XGI8"/>
<comment type="caution">
    <text evidence="4">The sequence shown here is derived from an EMBL/GenBank/DDBJ whole genome shotgun (WGS) entry which is preliminary data.</text>
</comment>
<evidence type="ECO:0000313" key="4">
    <source>
        <dbReference type="EMBL" id="KAG5586805.1"/>
    </source>
</evidence>
<keyword evidence="1" id="KW-0479">Metal-binding</keyword>
<feature type="region of interest" description="Disordered" evidence="2">
    <location>
        <begin position="122"/>
        <end position="149"/>
    </location>
</feature>
<dbReference type="InterPro" id="IPR001878">
    <property type="entry name" value="Znf_CCHC"/>
</dbReference>
<dbReference type="OrthoDB" id="1751882at2759"/>
<dbReference type="InterPro" id="IPR036875">
    <property type="entry name" value="Znf_CCHC_sf"/>
</dbReference>
<dbReference type="SMART" id="SM00343">
    <property type="entry name" value="ZnF_C2HC"/>
    <property type="match status" value="1"/>
</dbReference>
<feature type="non-terminal residue" evidence="4">
    <location>
        <position position="298"/>
    </location>
</feature>
<name>A0A9J5XGI8_SOLCO</name>
<organism evidence="4 5">
    <name type="scientific">Solanum commersonii</name>
    <name type="common">Commerson's wild potato</name>
    <name type="synonym">Commerson's nightshade</name>
    <dbReference type="NCBI Taxonomy" id="4109"/>
    <lineage>
        <taxon>Eukaryota</taxon>
        <taxon>Viridiplantae</taxon>
        <taxon>Streptophyta</taxon>
        <taxon>Embryophyta</taxon>
        <taxon>Tracheophyta</taxon>
        <taxon>Spermatophyta</taxon>
        <taxon>Magnoliopsida</taxon>
        <taxon>eudicotyledons</taxon>
        <taxon>Gunneridae</taxon>
        <taxon>Pentapetalae</taxon>
        <taxon>asterids</taxon>
        <taxon>lamiids</taxon>
        <taxon>Solanales</taxon>
        <taxon>Solanaceae</taxon>
        <taxon>Solanoideae</taxon>
        <taxon>Solaneae</taxon>
        <taxon>Solanum</taxon>
    </lineage>
</organism>
<dbReference type="GO" id="GO:0003676">
    <property type="term" value="F:nucleic acid binding"/>
    <property type="evidence" value="ECO:0007669"/>
    <property type="project" value="InterPro"/>
</dbReference>
<feature type="compositionally biased region" description="Low complexity" evidence="2">
    <location>
        <begin position="132"/>
        <end position="147"/>
    </location>
</feature>
<protein>
    <recommendedName>
        <fullName evidence="3">CCHC-type domain-containing protein</fullName>
    </recommendedName>
</protein>
<dbReference type="SUPFAM" id="SSF57756">
    <property type="entry name" value="Retrovirus zinc finger-like domains"/>
    <property type="match status" value="1"/>
</dbReference>
<dbReference type="Proteomes" id="UP000824120">
    <property type="component" value="Chromosome 9"/>
</dbReference>
<dbReference type="PANTHER" id="PTHR34482">
    <property type="entry name" value="DNA DAMAGE-INDUCIBLE PROTEIN 1-LIKE"/>
    <property type="match status" value="1"/>
</dbReference>
<sequence length="298" mass="32957">MKKATLQGFYSEDPKNFIKELKKIFDVMHNLVRPVKKGKVENAPPRVGPLRKLSWGVSFPELKETKFTQLSRYPLEMVADMRSRMSLFVAGLSRWSSKEGRAAMLIGDMDISRLMVNVQQKSDANRSSFQQKQKGPAPSSASAPAPKNKSEYYGQNVRVKPSFLQGSVAQGGSKPPACAKCGKNHSGICREGSIGCFKCGQNGHFIQECPENRQGNGGNRAQSSLVVPPDRTTPRGAISSTGRGANRLYAITSRHEQENSPNVVHLWYDQNKFDVLPERLCKPFCVSTPIGESILAER</sequence>
<dbReference type="PANTHER" id="PTHR34482:SF57">
    <property type="entry name" value="RETROTRANSPOSON GAG DOMAIN-CONTAINING PROTEIN"/>
    <property type="match status" value="1"/>
</dbReference>
<reference evidence="4 5" key="1">
    <citation type="submission" date="2020-09" db="EMBL/GenBank/DDBJ databases">
        <title>De no assembly of potato wild relative species, Solanum commersonii.</title>
        <authorList>
            <person name="Cho K."/>
        </authorList>
    </citation>
    <scope>NUCLEOTIDE SEQUENCE [LARGE SCALE GENOMIC DNA]</scope>
    <source>
        <strain evidence="4">LZ3.2</strain>
        <tissue evidence="4">Leaf</tissue>
    </source>
</reference>
<dbReference type="PROSITE" id="PS50158">
    <property type="entry name" value="ZF_CCHC"/>
    <property type="match status" value="1"/>
</dbReference>
<evidence type="ECO:0000256" key="1">
    <source>
        <dbReference type="PROSITE-ProRule" id="PRU00047"/>
    </source>
</evidence>
<feature type="domain" description="CCHC-type" evidence="3">
    <location>
        <begin position="196"/>
        <end position="211"/>
    </location>
</feature>
<gene>
    <name evidence="4" type="ORF">H5410_047239</name>
</gene>
<keyword evidence="1" id="KW-0862">Zinc</keyword>
<proteinExistence type="predicted"/>
<keyword evidence="5" id="KW-1185">Reference proteome</keyword>
<evidence type="ECO:0000259" key="3">
    <source>
        <dbReference type="PROSITE" id="PS50158"/>
    </source>
</evidence>
<accession>A0A9J5XGI8</accession>
<dbReference type="GO" id="GO:0008270">
    <property type="term" value="F:zinc ion binding"/>
    <property type="evidence" value="ECO:0007669"/>
    <property type="project" value="UniProtKB-KW"/>
</dbReference>
<dbReference type="EMBL" id="JACXVP010000009">
    <property type="protein sequence ID" value="KAG5586805.1"/>
    <property type="molecule type" value="Genomic_DNA"/>
</dbReference>
<dbReference type="Pfam" id="PF00098">
    <property type="entry name" value="zf-CCHC"/>
    <property type="match status" value="1"/>
</dbReference>
<evidence type="ECO:0000313" key="5">
    <source>
        <dbReference type="Proteomes" id="UP000824120"/>
    </source>
</evidence>
<feature type="compositionally biased region" description="Polar residues" evidence="2">
    <location>
        <begin position="122"/>
        <end position="131"/>
    </location>
</feature>
<dbReference type="Gene3D" id="4.10.60.10">
    <property type="entry name" value="Zinc finger, CCHC-type"/>
    <property type="match status" value="1"/>
</dbReference>
<evidence type="ECO:0000256" key="2">
    <source>
        <dbReference type="SAM" id="MobiDB-lite"/>
    </source>
</evidence>
<keyword evidence="1" id="KW-0863">Zinc-finger</keyword>
<feature type="region of interest" description="Disordered" evidence="2">
    <location>
        <begin position="213"/>
        <end position="244"/>
    </location>
</feature>